<dbReference type="PANTHER" id="PTHR10797">
    <property type="entry name" value="CCR4-NOT TRANSCRIPTION COMPLEX SUBUNIT"/>
    <property type="match status" value="1"/>
</dbReference>
<dbReference type="Gene3D" id="3.30.420.10">
    <property type="entry name" value="Ribonuclease H-like superfamily/Ribonuclease H"/>
    <property type="match status" value="1"/>
</dbReference>
<dbReference type="InterPro" id="IPR012337">
    <property type="entry name" value="RNaseH-like_sf"/>
</dbReference>
<dbReference type="Proteomes" id="UP001295684">
    <property type="component" value="Unassembled WGS sequence"/>
</dbReference>
<evidence type="ECO:0000256" key="14">
    <source>
        <dbReference type="ARBA" id="ARBA00023242"/>
    </source>
</evidence>
<organism evidence="16 17">
    <name type="scientific">Euplotes crassus</name>
    <dbReference type="NCBI Taxonomy" id="5936"/>
    <lineage>
        <taxon>Eukaryota</taxon>
        <taxon>Sar</taxon>
        <taxon>Alveolata</taxon>
        <taxon>Ciliophora</taxon>
        <taxon>Intramacronucleata</taxon>
        <taxon>Spirotrichea</taxon>
        <taxon>Hypotrichia</taxon>
        <taxon>Euplotida</taxon>
        <taxon>Euplotidae</taxon>
        <taxon>Moneuplotes</taxon>
    </lineage>
</organism>
<evidence type="ECO:0000256" key="2">
    <source>
        <dbReference type="ARBA" id="ARBA00004123"/>
    </source>
</evidence>
<keyword evidence="14" id="KW-0539">Nucleus</keyword>
<evidence type="ECO:0000256" key="11">
    <source>
        <dbReference type="ARBA" id="ARBA00022884"/>
    </source>
</evidence>
<comment type="similarity">
    <text evidence="4">Belongs to the CAF1 family.</text>
</comment>
<dbReference type="AlphaFoldDB" id="A0AAD1US98"/>
<feature type="compositionally biased region" description="Low complexity" evidence="15">
    <location>
        <begin position="337"/>
        <end position="349"/>
    </location>
</feature>
<comment type="catalytic activity">
    <reaction evidence="1">
        <text>Exonucleolytic cleavage of poly(A) to 5'-AMP.</text>
        <dbReference type="EC" id="3.1.13.4"/>
    </reaction>
</comment>
<dbReference type="EC" id="3.1.13.4" evidence="5"/>
<keyword evidence="12" id="KW-0805">Transcription regulation</keyword>
<evidence type="ECO:0000256" key="3">
    <source>
        <dbReference type="ARBA" id="ARBA00004496"/>
    </source>
</evidence>
<dbReference type="InterPro" id="IPR006941">
    <property type="entry name" value="RNase_CAF1"/>
</dbReference>
<dbReference type="InterPro" id="IPR039637">
    <property type="entry name" value="CNOT7/CNOT8/Pop2"/>
</dbReference>
<feature type="region of interest" description="Disordered" evidence="15">
    <location>
        <begin position="333"/>
        <end position="368"/>
    </location>
</feature>
<keyword evidence="17" id="KW-1185">Reference proteome</keyword>
<dbReference type="EMBL" id="CAMPGE010011394">
    <property type="protein sequence ID" value="CAI2370230.1"/>
    <property type="molecule type" value="Genomic_DNA"/>
</dbReference>
<sequence length="409" mass="47411">MKDSEEREEDQDPFPKVPPQARIVDVWEDNFYEELEKIIELLSIYNNVAMDTEFPGCPEVPPSVTEDFGYQLVKVNVDRCKLIQLGITLFDDKGQTPPGQCCWQFNFKFDKNTEISAEASIRVLIDAGIDFEKHRTSGIDHLNFAYYFMTSGLVLNNDVKWICFHGSQDFGYMYRVLANCPLPESEDSFSHELKKYFPVLYDTKFMKHEIEELRGGLQKTGEVMNLDRIGIQHQAGSDSWLTGLVFFDLCNTYLNGQDIEKEYNNVIFGLGVSENDDGYLEHYTSKSEALERQQREREEQAEYNQFDHSSYYDMGHHQPDGYPMYMQDSYQGNHYHPQPMMSQNPPMNSGNFHPSMSPNIPQHPYGIPQSPVDYQEDDGNMQYMGQYQMTRHQSIPGQPEEYPAYGNGY</sequence>
<dbReference type="InterPro" id="IPR036397">
    <property type="entry name" value="RNaseH_sf"/>
</dbReference>
<keyword evidence="13" id="KW-0804">Transcription</keyword>
<evidence type="ECO:0000256" key="9">
    <source>
        <dbReference type="ARBA" id="ARBA00022801"/>
    </source>
</evidence>
<reference evidence="16" key="1">
    <citation type="submission" date="2023-07" db="EMBL/GenBank/DDBJ databases">
        <authorList>
            <consortium name="AG Swart"/>
            <person name="Singh M."/>
            <person name="Singh A."/>
            <person name="Seah K."/>
            <person name="Emmerich C."/>
        </authorList>
    </citation>
    <scope>NUCLEOTIDE SEQUENCE</scope>
    <source>
        <strain evidence="16">DP1</strain>
    </source>
</reference>
<evidence type="ECO:0000256" key="12">
    <source>
        <dbReference type="ARBA" id="ARBA00023015"/>
    </source>
</evidence>
<evidence type="ECO:0000256" key="13">
    <source>
        <dbReference type="ARBA" id="ARBA00023163"/>
    </source>
</evidence>
<evidence type="ECO:0000256" key="8">
    <source>
        <dbReference type="ARBA" id="ARBA00022723"/>
    </source>
</evidence>
<dbReference type="GO" id="GO:0004535">
    <property type="term" value="F:poly(A)-specific ribonuclease activity"/>
    <property type="evidence" value="ECO:0007669"/>
    <property type="project" value="UniProtKB-EC"/>
</dbReference>
<accession>A0AAD1US98</accession>
<evidence type="ECO:0000256" key="10">
    <source>
        <dbReference type="ARBA" id="ARBA00022839"/>
    </source>
</evidence>
<evidence type="ECO:0000313" key="16">
    <source>
        <dbReference type="EMBL" id="CAI2370230.1"/>
    </source>
</evidence>
<keyword evidence="9" id="KW-0378">Hydrolase</keyword>
<name>A0AAD1US98_EUPCR</name>
<dbReference type="GO" id="GO:0046872">
    <property type="term" value="F:metal ion binding"/>
    <property type="evidence" value="ECO:0007669"/>
    <property type="project" value="UniProtKB-KW"/>
</dbReference>
<gene>
    <name evidence="16" type="ORF">ECRASSUSDP1_LOCUS11538</name>
</gene>
<keyword evidence="10" id="KW-0269">Exonuclease</keyword>
<comment type="subcellular location">
    <subcellularLocation>
        <location evidence="3">Cytoplasm</location>
    </subcellularLocation>
    <subcellularLocation>
        <location evidence="2">Nucleus</location>
    </subcellularLocation>
</comment>
<evidence type="ECO:0000256" key="7">
    <source>
        <dbReference type="ARBA" id="ARBA00022722"/>
    </source>
</evidence>
<evidence type="ECO:0000313" key="17">
    <source>
        <dbReference type="Proteomes" id="UP001295684"/>
    </source>
</evidence>
<keyword evidence="7" id="KW-0540">Nuclease</keyword>
<dbReference type="GO" id="GO:0005634">
    <property type="term" value="C:nucleus"/>
    <property type="evidence" value="ECO:0007669"/>
    <property type="project" value="UniProtKB-SubCell"/>
</dbReference>
<evidence type="ECO:0000256" key="15">
    <source>
        <dbReference type="SAM" id="MobiDB-lite"/>
    </source>
</evidence>
<dbReference type="GO" id="GO:0005737">
    <property type="term" value="C:cytoplasm"/>
    <property type="evidence" value="ECO:0007669"/>
    <property type="project" value="UniProtKB-SubCell"/>
</dbReference>
<keyword evidence="8" id="KW-0479">Metal-binding</keyword>
<protein>
    <recommendedName>
        <fullName evidence="5">poly(A)-specific ribonuclease</fullName>
        <ecNumber evidence="5">3.1.13.4</ecNumber>
    </recommendedName>
</protein>
<dbReference type="GO" id="GO:0030014">
    <property type="term" value="C:CCR4-NOT complex"/>
    <property type="evidence" value="ECO:0007669"/>
    <property type="project" value="InterPro"/>
</dbReference>
<proteinExistence type="inferred from homology"/>
<evidence type="ECO:0000256" key="6">
    <source>
        <dbReference type="ARBA" id="ARBA00022490"/>
    </source>
</evidence>
<evidence type="ECO:0000256" key="1">
    <source>
        <dbReference type="ARBA" id="ARBA00001663"/>
    </source>
</evidence>
<feature type="compositionally biased region" description="Polar residues" evidence="15">
    <location>
        <begin position="350"/>
        <end position="360"/>
    </location>
</feature>
<comment type="caution">
    <text evidence="16">The sequence shown here is derived from an EMBL/GenBank/DDBJ whole genome shotgun (WGS) entry which is preliminary data.</text>
</comment>
<evidence type="ECO:0000256" key="4">
    <source>
        <dbReference type="ARBA" id="ARBA00008372"/>
    </source>
</evidence>
<keyword evidence="6" id="KW-0963">Cytoplasm</keyword>
<dbReference type="GO" id="GO:0003723">
    <property type="term" value="F:RNA binding"/>
    <property type="evidence" value="ECO:0007669"/>
    <property type="project" value="UniProtKB-KW"/>
</dbReference>
<dbReference type="SUPFAM" id="SSF53098">
    <property type="entry name" value="Ribonuclease H-like"/>
    <property type="match status" value="1"/>
</dbReference>
<evidence type="ECO:0000256" key="5">
    <source>
        <dbReference type="ARBA" id="ARBA00012161"/>
    </source>
</evidence>
<dbReference type="Pfam" id="PF04857">
    <property type="entry name" value="CAF1"/>
    <property type="match status" value="2"/>
</dbReference>
<keyword evidence="11" id="KW-0694">RNA-binding</keyword>